<evidence type="ECO:0000256" key="2">
    <source>
        <dbReference type="ARBA" id="ARBA00023134"/>
    </source>
</evidence>
<dbReference type="EMBL" id="CP042905">
    <property type="protein sequence ID" value="QEE15238.2"/>
    <property type="molecule type" value="Genomic_DNA"/>
</dbReference>
<dbReference type="PANTHER" id="PTHR11711">
    <property type="entry name" value="ADP RIBOSYLATION FACTOR-RELATED"/>
    <property type="match status" value="1"/>
</dbReference>
<dbReference type="InterPro" id="IPR027417">
    <property type="entry name" value="P-loop_NTPase"/>
</dbReference>
<dbReference type="AlphaFoldDB" id="A0A5B9D7P4"/>
<dbReference type="PRINTS" id="PR00449">
    <property type="entry name" value="RASTRNSFRMNG"/>
</dbReference>
<keyword evidence="4" id="KW-1185">Reference proteome</keyword>
<proteinExistence type="predicted"/>
<protein>
    <submittedName>
        <fullName evidence="3">ADP-ribosylation factor-like protein</fullName>
    </submittedName>
</protein>
<dbReference type="SUPFAM" id="SSF52540">
    <property type="entry name" value="P-loop containing nucleoside triphosphate hydrolases"/>
    <property type="match status" value="1"/>
</dbReference>
<accession>A0A5B9D7P4</accession>
<dbReference type="Gene3D" id="3.40.50.300">
    <property type="entry name" value="P-loop containing nucleotide triphosphate hydrolases"/>
    <property type="match status" value="1"/>
</dbReference>
<dbReference type="GO" id="GO:0003924">
    <property type="term" value="F:GTPase activity"/>
    <property type="evidence" value="ECO:0007669"/>
    <property type="project" value="InterPro"/>
</dbReference>
<evidence type="ECO:0000313" key="3">
    <source>
        <dbReference type="EMBL" id="QEE15238.2"/>
    </source>
</evidence>
<dbReference type="Proteomes" id="UP000321408">
    <property type="component" value="Chromosome"/>
</dbReference>
<dbReference type="InterPro" id="IPR024156">
    <property type="entry name" value="Small_GTPase_ARF"/>
</dbReference>
<organism evidence="3 4">
    <name type="scientific">Promethearchaeum syntrophicum</name>
    <dbReference type="NCBI Taxonomy" id="2594042"/>
    <lineage>
        <taxon>Archaea</taxon>
        <taxon>Promethearchaeati</taxon>
        <taxon>Promethearchaeota</taxon>
        <taxon>Promethearchaeia</taxon>
        <taxon>Promethearchaeales</taxon>
        <taxon>Promethearchaeaceae</taxon>
        <taxon>Promethearchaeum</taxon>
    </lineage>
</organism>
<dbReference type="KEGG" id="psyt:DSAG12_01063"/>
<dbReference type="InterPro" id="IPR006689">
    <property type="entry name" value="Small_GTPase_ARF/SAR"/>
</dbReference>
<evidence type="ECO:0000256" key="1">
    <source>
        <dbReference type="ARBA" id="ARBA00022741"/>
    </source>
</evidence>
<reference evidence="3 4" key="1">
    <citation type="journal article" date="2020" name="Nature">
        <title>Isolation of an archaeon at the prokaryote-eukaryote interface.</title>
        <authorList>
            <person name="Imachi H."/>
            <person name="Nobu M.K."/>
            <person name="Nakahara N."/>
            <person name="Morono Y."/>
            <person name="Ogawara M."/>
            <person name="Takaki Y."/>
            <person name="Takano Y."/>
            <person name="Uematsu K."/>
            <person name="Ikuta T."/>
            <person name="Ito M."/>
            <person name="Matsui Y."/>
            <person name="Miyazaki M."/>
            <person name="Murata K."/>
            <person name="Saito Y."/>
            <person name="Sakai S."/>
            <person name="Song C."/>
            <person name="Tasumi E."/>
            <person name="Yamanaka Y."/>
            <person name="Yamaguchi T."/>
            <person name="Kamagata Y."/>
            <person name="Tamaki H."/>
            <person name="Takai K."/>
        </authorList>
    </citation>
    <scope>NUCLEOTIDE SEQUENCE [LARGE SCALE GENOMIC DNA]</scope>
    <source>
        <strain evidence="3 4">MK-D1</strain>
    </source>
</reference>
<evidence type="ECO:0000313" key="4">
    <source>
        <dbReference type="Proteomes" id="UP000321408"/>
    </source>
</evidence>
<sequence>MRLILSRGIAKNDIHLIYSVPNLEITDEIQHNMKKMHVEYTTNSSEDKEKFKENGPFLSYFFDIPSAWFPEIKEMLMLTLYIEDHENTHFFTKIMENTVNQLYQIPDLSKAFYLTVPHIEENSFKIFGQMIQILTDCFFEAAKIHETYNLGIAEVLFLGNKGGGKSSIVDYLLHGKFIPQKTPTLTPRVLQMLYEQLDFRVLDVCCTEHVKEILEDHPIEPGKLPQAVVYVIDSSNQGNEEKAAIQEFHNWISFLKNKYPSKQFSNLPFLIFFNKIDLMPNFDLEKYKNQYNTIRYGIKAQYHTTSAITGEGIAPNFRWLVEKLKISSKY</sequence>
<dbReference type="GO" id="GO:0005525">
    <property type="term" value="F:GTP binding"/>
    <property type="evidence" value="ECO:0007669"/>
    <property type="project" value="UniProtKB-KW"/>
</dbReference>
<keyword evidence="1" id="KW-0547">Nucleotide-binding</keyword>
<keyword evidence="2" id="KW-0342">GTP-binding</keyword>
<name>A0A5B9D7P4_9ARCH</name>
<gene>
    <name evidence="3" type="ORF">DSAG12_01063</name>
</gene>
<dbReference type="PROSITE" id="PS51417">
    <property type="entry name" value="ARF"/>
    <property type="match status" value="1"/>
</dbReference>
<reference evidence="3 4" key="2">
    <citation type="journal article" date="2024" name="Int. J. Syst. Evol. Microbiol.">
        <title>Promethearchaeum syntrophicum gen. nov., sp. nov., an anaerobic, obligately syntrophic archaeon, the first isolate of the lineage 'Asgard' archaea, and proposal of the new archaeal phylum Promethearchaeota phyl. nov. and kingdom Promethearchaeati regn. nov.</title>
        <authorList>
            <person name="Imachi H."/>
            <person name="Nobu M.K."/>
            <person name="Kato S."/>
            <person name="Takaki Y."/>
            <person name="Miyazaki M."/>
            <person name="Miyata M."/>
            <person name="Ogawara M."/>
            <person name="Saito Y."/>
            <person name="Sakai S."/>
            <person name="Tahara Y.O."/>
            <person name="Takano Y."/>
            <person name="Tasumi E."/>
            <person name="Uematsu K."/>
            <person name="Yoshimura T."/>
            <person name="Itoh T."/>
            <person name="Ohkuma M."/>
            <person name="Takai K."/>
        </authorList>
    </citation>
    <scope>NUCLEOTIDE SEQUENCE [LARGE SCALE GENOMIC DNA]</scope>
    <source>
        <strain evidence="3 4">MK-D1</strain>
    </source>
</reference>
<dbReference type="Pfam" id="PF00025">
    <property type="entry name" value="Arf"/>
    <property type="match status" value="1"/>
</dbReference>